<feature type="region of interest" description="N-terminal hotdog fold" evidence="1">
    <location>
        <begin position="89"/>
        <end position="248"/>
    </location>
</feature>
<evidence type="ECO:0000256" key="1">
    <source>
        <dbReference type="PROSITE-ProRule" id="PRU01363"/>
    </source>
</evidence>
<evidence type="ECO:0000259" key="2">
    <source>
        <dbReference type="PROSITE" id="PS52019"/>
    </source>
</evidence>
<evidence type="ECO:0000313" key="4">
    <source>
        <dbReference type="Proteomes" id="UP000663891"/>
    </source>
</evidence>
<gene>
    <name evidence="3" type="ORF">VCS650_LOCUS28344</name>
</gene>
<comment type="caution">
    <text evidence="1">Lacks conserved residue(s) required for the propagation of feature annotation.</text>
</comment>
<dbReference type="Pfam" id="PF21089">
    <property type="entry name" value="PKS_DH_N"/>
    <property type="match status" value="1"/>
</dbReference>
<feature type="region of interest" description="C-terminal hotdog fold" evidence="1">
    <location>
        <begin position="267"/>
        <end position="286"/>
    </location>
</feature>
<dbReference type="InterPro" id="IPR049900">
    <property type="entry name" value="PKS_mFAS_DH"/>
</dbReference>
<sequence length="286" mass="33467">MMQQQSLLLILLTLKRKENKQITLLPSLTQLSISSHIWQQYFHTRQILPMKNHEEYFDDFPLYKFYLSPCWYESKDPSIQRLANRISTHPLLSIRQLNDQTSATWGSHININLLQHNFLEDYKIQDAILFPAAAYLELVTTACQQLLSSKENDQQPTIIFEDVNFIKALILNEHELVEIFIQIIMPMCQWYIYSRPWSAAGPGCMRLSGMSCIDIIDSFRNQDNLNKYSLNQFTLHTQVLLPSIETTFLPVRIQKFIYSSKTKTKMNQSRNVEVRGNYYDNICGIG</sequence>
<reference evidence="3" key="1">
    <citation type="submission" date="2021-02" db="EMBL/GenBank/DDBJ databases">
        <authorList>
            <person name="Nowell W R."/>
        </authorList>
    </citation>
    <scope>NUCLEOTIDE SEQUENCE</scope>
</reference>
<feature type="domain" description="PKS/mFAS DH" evidence="2">
    <location>
        <begin position="89"/>
        <end position="286"/>
    </location>
</feature>
<dbReference type="PROSITE" id="PS52019">
    <property type="entry name" value="PKS_MFAS_DH"/>
    <property type="match status" value="1"/>
</dbReference>
<dbReference type="AlphaFoldDB" id="A0A815A178"/>
<comment type="caution">
    <text evidence="3">The sequence shown here is derived from an EMBL/GenBank/DDBJ whole genome shotgun (WGS) entry which is preliminary data.</text>
</comment>
<accession>A0A815A178</accession>
<evidence type="ECO:0000313" key="3">
    <source>
        <dbReference type="EMBL" id="CAF1251241.1"/>
    </source>
</evidence>
<protein>
    <recommendedName>
        <fullName evidence="2">PKS/mFAS DH domain-containing protein</fullName>
    </recommendedName>
</protein>
<dbReference type="Proteomes" id="UP000663891">
    <property type="component" value="Unassembled WGS sequence"/>
</dbReference>
<dbReference type="InterPro" id="IPR049552">
    <property type="entry name" value="PKS_DH_N"/>
</dbReference>
<dbReference type="Gene3D" id="3.10.129.10">
    <property type="entry name" value="Hotdog Thioesterase"/>
    <property type="match status" value="1"/>
</dbReference>
<organism evidence="3 4">
    <name type="scientific">Adineta steineri</name>
    <dbReference type="NCBI Taxonomy" id="433720"/>
    <lineage>
        <taxon>Eukaryota</taxon>
        <taxon>Metazoa</taxon>
        <taxon>Spiralia</taxon>
        <taxon>Gnathifera</taxon>
        <taxon>Rotifera</taxon>
        <taxon>Eurotatoria</taxon>
        <taxon>Bdelloidea</taxon>
        <taxon>Adinetida</taxon>
        <taxon>Adinetidae</taxon>
        <taxon>Adineta</taxon>
    </lineage>
</organism>
<proteinExistence type="predicted"/>
<name>A0A815A178_9BILA</name>
<dbReference type="EMBL" id="CAJNON010000415">
    <property type="protein sequence ID" value="CAF1251241.1"/>
    <property type="molecule type" value="Genomic_DNA"/>
</dbReference>
<dbReference type="OrthoDB" id="329835at2759"/>